<evidence type="ECO:0000259" key="4">
    <source>
        <dbReference type="Pfam" id="PF25917"/>
    </source>
</evidence>
<dbReference type="Gene3D" id="2.40.30.170">
    <property type="match status" value="1"/>
</dbReference>
<keyword evidence="7" id="KW-1185">Reference proteome</keyword>
<dbReference type="PANTHER" id="PTHR30386">
    <property type="entry name" value="MEMBRANE FUSION SUBUNIT OF EMRAB-TOLC MULTIDRUG EFFLUX PUMP"/>
    <property type="match status" value="1"/>
</dbReference>
<feature type="region of interest" description="Disordered" evidence="2">
    <location>
        <begin position="1"/>
        <end position="52"/>
    </location>
</feature>
<evidence type="ECO:0000259" key="5">
    <source>
        <dbReference type="Pfam" id="PF25954"/>
    </source>
</evidence>
<sequence length="420" mass="44751">MLNHANTDADEVVLDASPEKPVTPAPRREAAPPPVAAATAAAPPPAAAAAPARKRRGGMRRLLMLGGVAVVIVGAGWFWVNGGRYVSVDDAYVHADKLLVATDVSGIVQAINVKEGEHVEAGDVLFRLDPKPFQYALAGAQADRDSAALDVMSMEADYQRMLSDVAAQEAMVDLDQAQFERLQTLVKSDSVSKSAFDQARYSLETDQKKLESLRRVAKVMLARLKGDPSLPPEKAPAYLKAQAQVDEFQRQLDHTVVRAPFTGTVTEVDSLQPGQYLAADSPAFALVSSDNVWIEANAKETDLTDVKEGDPAEVSVDTYPGLVWQGRVSSISPASGAEFSVLPAQNASGNWVKVVQRIPVRIAVRQPADAPPLRAGMSVVAEIDTGHTRHLSDLWSGFLPSAAARPSAAAAPETAKTTAH</sequence>
<protein>
    <submittedName>
        <fullName evidence="6">Membrane fusion protein, multidrug efflux system</fullName>
    </submittedName>
</protein>
<dbReference type="InterPro" id="IPR050739">
    <property type="entry name" value="MFP"/>
</dbReference>
<dbReference type="Pfam" id="PF25917">
    <property type="entry name" value="BSH_RND"/>
    <property type="match status" value="1"/>
</dbReference>
<feature type="compositionally biased region" description="Low complexity" evidence="2">
    <location>
        <begin position="36"/>
        <end position="51"/>
    </location>
</feature>
<dbReference type="InterPro" id="IPR058625">
    <property type="entry name" value="MdtA-like_BSH"/>
</dbReference>
<dbReference type="AlphaFoldDB" id="A0A1M7ZM27"/>
<proteinExistence type="predicted"/>
<dbReference type="GO" id="GO:0030313">
    <property type="term" value="C:cell envelope"/>
    <property type="evidence" value="ECO:0007669"/>
    <property type="project" value="UniProtKB-SubCell"/>
</dbReference>
<dbReference type="RefSeq" id="WP_073629079.1">
    <property type="nucleotide sequence ID" value="NZ_FRXO01000004.1"/>
</dbReference>
<dbReference type="GO" id="GO:0019898">
    <property type="term" value="C:extrinsic component of membrane"/>
    <property type="evidence" value="ECO:0007669"/>
    <property type="project" value="InterPro"/>
</dbReference>
<evidence type="ECO:0000313" key="7">
    <source>
        <dbReference type="Proteomes" id="UP000186406"/>
    </source>
</evidence>
<dbReference type="Proteomes" id="UP000186406">
    <property type="component" value="Unassembled WGS sequence"/>
</dbReference>
<dbReference type="SUPFAM" id="SSF111369">
    <property type="entry name" value="HlyD-like secretion proteins"/>
    <property type="match status" value="1"/>
</dbReference>
<dbReference type="GO" id="GO:1990195">
    <property type="term" value="C:macrolide transmembrane transporter complex"/>
    <property type="evidence" value="ECO:0007669"/>
    <property type="project" value="InterPro"/>
</dbReference>
<keyword evidence="3" id="KW-1133">Transmembrane helix</keyword>
<feature type="transmembrane region" description="Helical" evidence="3">
    <location>
        <begin position="62"/>
        <end position="80"/>
    </location>
</feature>
<dbReference type="EMBL" id="FRXO01000004">
    <property type="protein sequence ID" value="SHO65862.1"/>
    <property type="molecule type" value="Genomic_DNA"/>
</dbReference>
<feature type="domain" description="CusB-like beta-barrel" evidence="5">
    <location>
        <begin position="291"/>
        <end position="334"/>
    </location>
</feature>
<evidence type="ECO:0000313" key="6">
    <source>
        <dbReference type="EMBL" id="SHO65862.1"/>
    </source>
</evidence>
<evidence type="ECO:0000256" key="1">
    <source>
        <dbReference type="ARBA" id="ARBA00004196"/>
    </source>
</evidence>
<evidence type="ECO:0000256" key="3">
    <source>
        <dbReference type="SAM" id="Phobius"/>
    </source>
</evidence>
<dbReference type="STRING" id="1123029.SAMN02745172_02510"/>
<organism evidence="6 7">
    <name type="scientific">Pseudoxanthobacter soli DSM 19599</name>
    <dbReference type="NCBI Taxonomy" id="1123029"/>
    <lineage>
        <taxon>Bacteria</taxon>
        <taxon>Pseudomonadati</taxon>
        <taxon>Pseudomonadota</taxon>
        <taxon>Alphaproteobacteria</taxon>
        <taxon>Hyphomicrobiales</taxon>
        <taxon>Segnochrobactraceae</taxon>
        <taxon>Pseudoxanthobacter</taxon>
    </lineage>
</organism>
<dbReference type="InterPro" id="IPR030190">
    <property type="entry name" value="MacA_alpha-hairpin_sf"/>
</dbReference>
<dbReference type="Gene3D" id="6.10.140.1990">
    <property type="match status" value="1"/>
</dbReference>
<accession>A0A1M7ZM27</accession>
<keyword evidence="3" id="KW-0812">Transmembrane</keyword>
<evidence type="ECO:0000256" key="2">
    <source>
        <dbReference type="SAM" id="MobiDB-lite"/>
    </source>
</evidence>
<dbReference type="PANTHER" id="PTHR30386:SF19">
    <property type="entry name" value="MULTIDRUG EXPORT PROTEIN EMRA-RELATED"/>
    <property type="match status" value="1"/>
</dbReference>
<gene>
    <name evidence="6" type="ORF">SAMN02745172_02510</name>
</gene>
<name>A0A1M7ZM27_9HYPH</name>
<comment type="subcellular location">
    <subcellularLocation>
        <location evidence="1">Cell envelope</location>
    </subcellularLocation>
</comment>
<reference evidence="6 7" key="1">
    <citation type="submission" date="2016-12" db="EMBL/GenBank/DDBJ databases">
        <authorList>
            <person name="Song W.-J."/>
            <person name="Kurnit D.M."/>
        </authorList>
    </citation>
    <scope>NUCLEOTIDE SEQUENCE [LARGE SCALE GENOMIC DNA]</scope>
    <source>
        <strain evidence="6 7">DSM 19599</strain>
    </source>
</reference>
<dbReference type="Pfam" id="PF25954">
    <property type="entry name" value="Beta-barrel_RND_2"/>
    <property type="match status" value="1"/>
</dbReference>
<dbReference type="Gene3D" id="2.40.50.100">
    <property type="match status" value="1"/>
</dbReference>
<feature type="domain" description="Multidrug resistance protein MdtA-like barrel-sandwich hybrid" evidence="4">
    <location>
        <begin position="100"/>
        <end position="287"/>
    </location>
</feature>
<dbReference type="OrthoDB" id="9811754at2"/>
<keyword evidence="3" id="KW-0472">Membrane</keyword>
<dbReference type="GO" id="GO:1990961">
    <property type="term" value="P:xenobiotic detoxification by transmembrane export across the plasma membrane"/>
    <property type="evidence" value="ECO:0007669"/>
    <property type="project" value="InterPro"/>
</dbReference>
<dbReference type="InterPro" id="IPR058792">
    <property type="entry name" value="Beta-barrel_RND_2"/>
</dbReference>